<reference evidence="2 3" key="1">
    <citation type="submission" date="2024-05" db="EMBL/GenBank/DDBJ databases">
        <authorList>
            <person name="Duchaud E."/>
        </authorList>
    </citation>
    <scope>NUCLEOTIDE SEQUENCE [LARGE SCALE GENOMIC DNA]</scope>
    <source>
        <strain evidence="2">Ena-SAMPLE-TAB-13-05-2024-13:56:06:370-140305</strain>
    </source>
</reference>
<dbReference type="SUPFAM" id="SSF51206">
    <property type="entry name" value="cAMP-binding domain-like"/>
    <property type="match status" value="1"/>
</dbReference>
<keyword evidence="3" id="KW-1185">Reference proteome</keyword>
<dbReference type="Pfam" id="PF00027">
    <property type="entry name" value="cNMP_binding"/>
    <property type="match status" value="1"/>
</dbReference>
<protein>
    <submittedName>
        <fullName evidence="2">Cyclic nucleotide-binding domain-containing protein</fullName>
    </submittedName>
</protein>
<name>A0ABM9PM93_9FLAO</name>
<evidence type="ECO:0000313" key="3">
    <source>
        <dbReference type="Proteomes" id="UP001497602"/>
    </source>
</evidence>
<evidence type="ECO:0000313" key="2">
    <source>
        <dbReference type="EMBL" id="CAL2106817.1"/>
    </source>
</evidence>
<dbReference type="InterPro" id="IPR014710">
    <property type="entry name" value="RmlC-like_jellyroll"/>
</dbReference>
<proteinExistence type="predicted"/>
<dbReference type="Gene3D" id="2.60.120.10">
    <property type="entry name" value="Jelly Rolls"/>
    <property type="match status" value="1"/>
</dbReference>
<evidence type="ECO:0000259" key="1">
    <source>
        <dbReference type="Pfam" id="PF00027"/>
    </source>
</evidence>
<feature type="domain" description="Cyclic nucleotide-binding" evidence="1">
    <location>
        <begin position="32"/>
        <end position="118"/>
    </location>
</feature>
<gene>
    <name evidence="2" type="ORF">T190115A13A_20097</name>
</gene>
<dbReference type="Proteomes" id="UP001497602">
    <property type="component" value="Unassembled WGS sequence"/>
</dbReference>
<comment type="caution">
    <text evidence="2">The sequence shown here is derived from an EMBL/GenBank/DDBJ whole genome shotgun (WGS) entry which is preliminary data.</text>
</comment>
<sequence>MTEDIFRKVTEEYCEISPEAIFDWSEKIKIINYKKKYLLAKEGDHSTKFYYIIKGAVRAYYLLDDKKVSDWFAFENDFIPSTTQYLIGQKSNHYIELLEDSTLIELNQNDLEELCKKHHDFEHLYRLILSKIIYQLRERIASLQFRTVKQRYDSLIELHPTIELRVPLSDIASFLGTTPETLSRTRALR</sequence>
<organism evidence="2 3">
    <name type="scientific">Tenacibaculum vairaonense</name>
    <dbReference type="NCBI Taxonomy" id="3137860"/>
    <lineage>
        <taxon>Bacteria</taxon>
        <taxon>Pseudomonadati</taxon>
        <taxon>Bacteroidota</taxon>
        <taxon>Flavobacteriia</taxon>
        <taxon>Flavobacteriales</taxon>
        <taxon>Flavobacteriaceae</taxon>
        <taxon>Tenacibaculum</taxon>
    </lineage>
</organism>
<dbReference type="InterPro" id="IPR000595">
    <property type="entry name" value="cNMP-bd_dom"/>
</dbReference>
<dbReference type="RefSeq" id="WP_348705594.1">
    <property type="nucleotide sequence ID" value="NZ_CAXIYA010000033.1"/>
</dbReference>
<dbReference type="InterPro" id="IPR018490">
    <property type="entry name" value="cNMP-bd_dom_sf"/>
</dbReference>
<accession>A0ABM9PM93</accession>
<dbReference type="EMBL" id="CAXJRC010000022">
    <property type="protein sequence ID" value="CAL2106817.1"/>
    <property type="molecule type" value="Genomic_DNA"/>
</dbReference>